<gene>
    <name evidence="1" type="ORF">HERIO_1710</name>
</gene>
<dbReference type="EMBL" id="LVKB01000098">
    <property type="protein sequence ID" value="ORD96349.1"/>
    <property type="molecule type" value="Genomic_DNA"/>
</dbReference>
<keyword evidence="2" id="KW-1185">Reference proteome</keyword>
<organism evidence="1 2">
    <name type="scientific">Hepatospora eriocheir</name>
    <dbReference type="NCBI Taxonomy" id="1081669"/>
    <lineage>
        <taxon>Eukaryota</taxon>
        <taxon>Fungi</taxon>
        <taxon>Fungi incertae sedis</taxon>
        <taxon>Microsporidia</taxon>
        <taxon>Hepatosporidae</taxon>
        <taxon>Hepatospora</taxon>
    </lineage>
</organism>
<accession>A0A1X0Q977</accession>
<comment type="caution">
    <text evidence="1">The sequence shown here is derived from an EMBL/GenBank/DDBJ whole genome shotgun (WGS) entry which is preliminary data.</text>
</comment>
<protein>
    <recommendedName>
        <fullName evidence="3">ISXO2-like transposase domain-containing protein</fullName>
    </recommendedName>
</protein>
<dbReference type="VEuPathDB" id="MicrosporidiaDB:HERIO_1710"/>
<proteinExistence type="predicted"/>
<dbReference type="AlphaFoldDB" id="A0A1X0Q977"/>
<reference evidence="1 2" key="1">
    <citation type="journal article" date="2017" name="Environ. Microbiol.">
        <title>Decay of the glycolytic pathway and adaptation to intranuclear parasitism within Enterocytozoonidae microsporidia.</title>
        <authorList>
            <person name="Wiredu Boakye D."/>
            <person name="Jaroenlak P."/>
            <person name="Prachumwat A."/>
            <person name="Williams T.A."/>
            <person name="Bateman K.S."/>
            <person name="Itsathitphaisarn O."/>
            <person name="Sritunyalucksana K."/>
            <person name="Paszkiewicz K.H."/>
            <person name="Moore K.A."/>
            <person name="Stentiford G.D."/>
            <person name="Williams B.A."/>
        </authorList>
    </citation>
    <scope>NUCLEOTIDE SEQUENCE [LARGE SCALE GENOMIC DNA]</scope>
    <source>
        <strain evidence="1 2">GB1</strain>
    </source>
</reference>
<evidence type="ECO:0000313" key="2">
    <source>
        <dbReference type="Proteomes" id="UP000192356"/>
    </source>
</evidence>
<evidence type="ECO:0008006" key="3">
    <source>
        <dbReference type="Google" id="ProtNLM"/>
    </source>
</evidence>
<dbReference type="Proteomes" id="UP000192356">
    <property type="component" value="Unassembled WGS sequence"/>
</dbReference>
<name>A0A1X0Q977_9MICR</name>
<sequence length="73" mass="8577">MQVVNKRDAKIPIPIFKKRTHIHSTIHTDCQKAYSRVNKDLEEDFTANHSKLFINLEIQCHNHLIQSLRGKLN</sequence>
<evidence type="ECO:0000313" key="1">
    <source>
        <dbReference type="EMBL" id="ORD96349.1"/>
    </source>
</evidence>
<dbReference type="OrthoDB" id="8597234at2759"/>